<name>A0A316UWK5_9BASI</name>
<evidence type="ECO:0000256" key="2">
    <source>
        <dbReference type="SAM" id="Phobius"/>
    </source>
</evidence>
<dbReference type="EMBL" id="KZ819663">
    <property type="protein sequence ID" value="PWN29354.1"/>
    <property type="molecule type" value="Genomic_DNA"/>
</dbReference>
<protein>
    <submittedName>
        <fullName evidence="3">Uncharacterized protein</fullName>
    </submittedName>
</protein>
<keyword evidence="2" id="KW-1133">Transmembrane helix</keyword>
<dbReference type="GeneID" id="37027224"/>
<feature type="region of interest" description="Disordered" evidence="1">
    <location>
        <begin position="1"/>
        <end position="34"/>
    </location>
</feature>
<dbReference type="RefSeq" id="XP_025363966.1">
    <property type="nucleotide sequence ID" value="XM_025505401.1"/>
</dbReference>
<evidence type="ECO:0000313" key="3">
    <source>
        <dbReference type="EMBL" id="PWN29354.1"/>
    </source>
</evidence>
<gene>
    <name evidence="3" type="ORF">BDZ90DRAFT_230238</name>
</gene>
<accession>A0A316UWK5</accession>
<keyword evidence="4" id="KW-1185">Reference proteome</keyword>
<evidence type="ECO:0000313" key="4">
    <source>
        <dbReference type="Proteomes" id="UP000245884"/>
    </source>
</evidence>
<keyword evidence="2" id="KW-0472">Membrane</keyword>
<proteinExistence type="predicted"/>
<evidence type="ECO:0000256" key="1">
    <source>
        <dbReference type="SAM" id="MobiDB-lite"/>
    </source>
</evidence>
<feature type="compositionally biased region" description="Low complexity" evidence="1">
    <location>
        <begin position="11"/>
        <end position="26"/>
    </location>
</feature>
<feature type="compositionally biased region" description="Basic and acidic residues" evidence="1">
    <location>
        <begin position="1"/>
        <end position="10"/>
    </location>
</feature>
<keyword evidence="2" id="KW-0812">Transmembrane</keyword>
<organism evidence="3 4">
    <name type="scientific">Jaminaea rosea</name>
    <dbReference type="NCBI Taxonomy" id="1569628"/>
    <lineage>
        <taxon>Eukaryota</taxon>
        <taxon>Fungi</taxon>
        <taxon>Dikarya</taxon>
        <taxon>Basidiomycota</taxon>
        <taxon>Ustilaginomycotina</taxon>
        <taxon>Exobasidiomycetes</taxon>
        <taxon>Microstromatales</taxon>
        <taxon>Microstromatales incertae sedis</taxon>
        <taxon>Jaminaea</taxon>
    </lineage>
</organism>
<reference evidence="3 4" key="1">
    <citation type="journal article" date="2018" name="Mol. Biol. Evol.">
        <title>Broad Genomic Sampling Reveals a Smut Pathogenic Ancestry of the Fungal Clade Ustilaginomycotina.</title>
        <authorList>
            <person name="Kijpornyongpan T."/>
            <person name="Mondo S.J."/>
            <person name="Barry K."/>
            <person name="Sandor L."/>
            <person name="Lee J."/>
            <person name="Lipzen A."/>
            <person name="Pangilinan J."/>
            <person name="LaButti K."/>
            <person name="Hainaut M."/>
            <person name="Henrissat B."/>
            <person name="Grigoriev I.V."/>
            <person name="Spatafora J.W."/>
            <person name="Aime M.C."/>
        </authorList>
    </citation>
    <scope>NUCLEOTIDE SEQUENCE [LARGE SCALE GENOMIC DNA]</scope>
    <source>
        <strain evidence="3 4">MCA 5214</strain>
    </source>
</reference>
<dbReference type="Proteomes" id="UP000245884">
    <property type="component" value="Unassembled WGS sequence"/>
</dbReference>
<feature type="transmembrane region" description="Helical" evidence="2">
    <location>
        <begin position="42"/>
        <end position="61"/>
    </location>
</feature>
<sequence>MRRYPARRETSFSSAPSSRASTPPSSHYLASPQPRANTPQQLLLWLLSTSPSLATLLHYLSLLLSLRLVVVNPRWTTLLLCLCLAMTLEGRAKAERLGLRNTMGGIMTVVGSGVVWKTIVEVGGRSDRAVSEPCSQRQLLNASTNAETEGPLDVAIAICAEASNLTPPDHLADELLGKATSWLEGKPTPRGATLADDLCRVVSEALPKSNRLTVDIAARPRMSNESRAMDLTVAC</sequence>
<dbReference type="AlphaFoldDB" id="A0A316UWK5"/>